<dbReference type="Proteomes" id="UP000001302">
    <property type="component" value="Chromosome"/>
</dbReference>
<accession>E0TCN9</accession>
<dbReference type="AlphaFoldDB" id="E0TCN9"/>
<reference evidence="3" key="1">
    <citation type="submission" date="2010-08" db="EMBL/GenBank/DDBJ databases">
        <title>Genome sequence of Parvularcula bermudensis HTCC2503.</title>
        <authorList>
            <person name="Kang D.-M."/>
            <person name="Oh H.-M."/>
            <person name="Cho J.-C."/>
        </authorList>
    </citation>
    <scope>NUCLEOTIDE SEQUENCE [LARGE SCALE GENOMIC DNA]</scope>
    <source>
        <strain evidence="3">ATCC BAA-594 / HTCC2503 / KCTC 12087</strain>
    </source>
</reference>
<name>E0TCN9_PARBH</name>
<reference evidence="2 3" key="2">
    <citation type="journal article" date="2011" name="J. Bacteriol.">
        <title>Complete genome sequence of strain HTCC2503T of Parvularcula bermudensis, the type species of the order "Parvularculales" in the class Alphaproteobacteria.</title>
        <authorList>
            <person name="Oh H.M."/>
            <person name="Kang I."/>
            <person name="Vergin K.L."/>
            <person name="Kang D."/>
            <person name="Rhee K.H."/>
            <person name="Giovannoni S.J."/>
            <person name="Cho J.C."/>
        </authorList>
    </citation>
    <scope>NUCLEOTIDE SEQUENCE [LARGE SCALE GENOMIC DNA]</scope>
    <source>
        <strain evidence="3">ATCC BAA-594 / HTCC2503 / KCTC 12087</strain>
    </source>
</reference>
<organism evidence="2 3">
    <name type="scientific">Parvularcula bermudensis (strain ATCC BAA-594 / HTCC2503 / KCTC 12087)</name>
    <dbReference type="NCBI Taxonomy" id="314260"/>
    <lineage>
        <taxon>Bacteria</taxon>
        <taxon>Pseudomonadati</taxon>
        <taxon>Pseudomonadota</taxon>
        <taxon>Alphaproteobacteria</taxon>
        <taxon>Parvularculales</taxon>
        <taxon>Parvularculaceae</taxon>
        <taxon>Parvularcula</taxon>
    </lineage>
</organism>
<feature type="region of interest" description="Disordered" evidence="1">
    <location>
        <begin position="53"/>
        <end position="82"/>
    </location>
</feature>
<sequence>MGRLVTGLKGAFAEKPLPINRYNGGFSVQGPVLRLSCLVSHASLGPLIEGCPPGGQALPPKSPHRPSDGIVALDPKDQVGTA</sequence>
<dbReference type="KEGG" id="pbr:PB2503_02757"/>
<dbReference type="HOGENOM" id="CLU_2555182_0_0_5"/>
<gene>
    <name evidence="2" type="ordered locus">PB2503_02757</name>
</gene>
<evidence type="ECO:0000313" key="2">
    <source>
        <dbReference type="EMBL" id="ADM08628.1"/>
    </source>
</evidence>
<evidence type="ECO:0000313" key="3">
    <source>
        <dbReference type="Proteomes" id="UP000001302"/>
    </source>
</evidence>
<evidence type="ECO:0000256" key="1">
    <source>
        <dbReference type="SAM" id="MobiDB-lite"/>
    </source>
</evidence>
<proteinExistence type="predicted"/>
<keyword evidence="3" id="KW-1185">Reference proteome</keyword>
<dbReference type="EMBL" id="CP002156">
    <property type="protein sequence ID" value="ADM08628.1"/>
    <property type="molecule type" value="Genomic_DNA"/>
</dbReference>
<protein>
    <submittedName>
        <fullName evidence="2">Uncharacterized protein</fullName>
    </submittedName>
</protein>